<evidence type="ECO:0000256" key="9">
    <source>
        <dbReference type="ARBA" id="ARBA00022842"/>
    </source>
</evidence>
<dbReference type="GO" id="GO:0004427">
    <property type="term" value="F:inorganic diphosphate phosphatase activity"/>
    <property type="evidence" value="ECO:0007669"/>
    <property type="project" value="UniProtKB-EC"/>
</dbReference>
<organism evidence="14 15">
    <name type="scientific">Parascaris equorum</name>
    <name type="common">Equine roundworm</name>
    <dbReference type="NCBI Taxonomy" id="6256"/>
    <lineage>
        <taxon>Eukaryota</taxon>
        <taxon>Metazoa</taxon>
        <taxon>Ecdysozoa</taxon>
        <taxon>Nematoda</taxon>
        <taxon>Chromadorea</taxon>
        <taxon>Rhabditida</taxon>
        <taxon>Spirurina</taxon>
        <taxon>Ascaridomorpha</taxon>
        <taxon>Ascaridoidea</taxon>
        <taxon>Ascarididae</taxon>
        <taxon>Parascaris</taxon>
    </lineage>
</organism>
<evidence type="ECO:0000256" key="11">
    <source>
        <dbReference type="ARBA" id="ARBA00037258"/>
    </source>
</evidence>
<evidence type="ECO:0000256" key="6">
    <source>
        <dbReference type="ARBA" id="ARBA00022490"/>
    </source>
</evidence>
<dbReference type="InterPro" id="IPR006355">
    <property type="entry name" value="LHPP/HDHD2"/>
</dbReference>
<dbReference type="InterPro" id="IPR036412">
    <property type="entry name" value="HAD-like_sf"/>
</dbReference>
<dbReference type="Pfam" id="PF13242">
    <property type="entry name" value="Hydrolase_like"/>
    <property type="match status" value="1"/>
</dbReference>
<comment type="similarity">
    <text evidence="4">Belongs to the HAD-like hydrolase superfamily.</text>
</comment>
<keyword evidence="9" id="KW-0460">Magnesium</keyword>
<evidence type="ECO:0000256" key="1">
    <source>
        <dbReference type="ARBA" id="ARBA00001946"/>
    </source>
</evidence>
<dbReference type="PANTHER" id="PTHR19288:SF44">
    <property type="entry name" value="PHOSPHOLYSINE PHOSPHOHISTIDINE INORGANIC PYROPHOSPHATE PHOSPHATASE"/>
    <property type="match status" value="1"/>
</dbReference>
<dbReference type="Pfam" id="PF13344">
    <property type="entry name" value="Hydrolase_6"/>
    <property type="match status" value="1"/>
</dbReference>
<evidence type="ECO:0000256" key="10">
    <source>
        <dbReference type="ARBA" id="ARBA00023242"/>
    </source>
</evidence>
<sequence length="242" mass="26935">MEVFRCSPIRGFLLDITGVLYNSSPNTLGVAIPGSIDAVNRLYSRSRVRFVSNESSESRDELARKLKKLGFNLKEEHIFTPAPVAIQYLQEHALKPHLLVHQGALKEFADMSKGEPNCVVMGDAECDFTYDAMNEAFRVLTALNDPLIITLGFGKFYQRVDGPCLDVGGFAKALQYATDARIVVMIGDDIVSDIGGAMKVGIRAVQLRTGKWRPEWEKHLIKPNLIANNLKEAVDILLQCQR</sequence>
<comment type="cofactor">
    <cofactor evidence="1">
        <name>Mg(2+)</name>
        <dbReference type="ChEBI" id="CHEBI:18420"/>
    </cofactor>
</comment>
<evidence type="ECO:0000256" key="3">
    <source>
        <dbReference type="ARBA" id="ARBA00004496"/>
    </source>
</evidence>
<dbReference type="GO" id="GO:0005634">
    <property type="term" value="C:nucleus"/>
    <property type="evidence" value="ECO:0007669"/>
    <property type="project" value="UniProtKB-SubCell"/>
</dbReference>
<dbReference type="InterPro" id="IPR006357">
    <property type="entry name" value="HAD-SF_hydro_IIA"/>
</dbReference>
<keyword evidence="10" id="KW-0539">Nucleus</keyword>
<evidence type="ECO:0000313" key="15">
    <source>
        <dbReference type="WBParaSite" id="PEQ_0000826401-mRNA-1"/>
    </source>
</evidence>
<evidence type="ECO:0000256" key="8">
    <source>
        <dbReference type="ARBA" id="ARBA00022801"/>
    </source>
</evidence>
<proteinExistence type="inferred from homology"/>
<comment type="catalytic activity">
    <reaction evidence="13">
        <text>diphosphate + H2O = 2 phosphate + H(+)</text>
        <dbReference type="Rhea" id="RHEA:24576"/>
        <dbReference type="ChEBI" id="CHEBI:15377"/>
        <dbReference type="ChEBI" id="CHEBI:15378"/>
        <dbReference type="ChEBI" id="CHEBI:33019"/>
        <dbReference type="ChEBI" id="CHEBI:43474"/>
        <dbReference type="EC" id="3.6.1.1"/>
    </reaction>
</comment>
<accession>A0A914RP35</accession>
<keyword evidence="6" id="KW-0963">Cytoplasm</keyword>
<dbReference type="PANTHER" id="PTHR19288">
    <property type="entry name" value="4-NITROPHENYLPHOSPHATASE-RELATED"/>
    <property type="match status" value="1"/>
</dbReference>
<keyword evidence="7" id="KW-0479">Metal-binding</keyword>
<dbReference type="AlphaFoldDB" id="A0A914RP35"/>
<dbReference type="WBParaSite" id="PEQ_0000826401-mRNA-1">
    <property type="protein sequence ID" value="PEQ_0000826401-mRNA-1"/>
    <property type="gene ID" value="PEQ_0000826401"/>
</dbReference>
<dbReference type="GO" id="GO:0005829">
    <property type="term" value="C:cytosol"/>
    <property type="evidence" value="ECO:0007669"/>
    <property type="project" value="TreeGrafter"/>
</dbReference>
<dbReference type="InterPro" id="IPR023214">
    <property type="entry name" value="HAD_sf"/>
</dbReference>
<dbReference type="Gene3D" id="3.40.50.1000">
    <property type="entry name" value="HAD superfamily/HAD-like"/>
    <property type="match status" value="2"/>
</dbReference>
<keyword evidence="8" id="KW-0378">Hydrolase</keyword>
<reference evidence="15" key="1">
    <citation type="submission" date="2022-11" db="UniProtKB">
        <authorList>
            <consortium name="WormBaseParasite"/>
        </authorList>
    </citation>
    <scope>IDENTIFICATION</scope>
</reference>
<evidence type="ECO:0000313" key="14">
    <source>
        <dbReference type="Proteomes" id="UP000887564"/>
    </source>
</evidence>
<dbReference type="Proteomes" id="UP000887564">
    <property type="component" value="Unplaced"/>
</dbReference>
<comment type="function">
    <text evidence="11">Phosphatase that hydrolyzes imidodiphosphate, 3-phosphohistidine and 6-phospholysine. Has broad substrate specificity and can also hydrolyze inorganic diphosphate, but with lower efficiency.</text>
</comment>
<evidence type="ECO:0000256" key="12">
    <source>
        <dbReference type="ARBA" id="ARBA00039357"/>
    </source>
</evidence>
<name>A0A914RP35_PAREQ</name>
<dbReference type="GO" id="GO:0046872">
    <property type="term" value="F:metal ion binding"/>
    <property type="evidence" value="ECO:0007669"/>
    <property type="project" value="UniProtKB-KW"/>
</dbReference>
<dbReference type="EC" id="3.6.1.1" evidence="5"/>
<protein>
    <recommendedName>
        <fullName evidence="12">Phospholysine phosphohistidine inorganic pyrophosphate phosphatase</fullName>
        <ecNumber evidence="5">3.6.1.1</ecNumber>
    </recommendedName>
</protein>
<dbReference type="GO" id="GO:0016791">
    <property type="term" value="F:phosphatase activity"/>
    <property type="evidence" value="ECO:0007669"/>
    <property type="project" value="InterPro"/>
</dbReference>
<dbReference type="SUPFAM" id="SSF56784">
    <property type="entry name" value="HAD-like"/>
    <property type="match status" value="1"/>
</dbReference>
<keyword evidence="14" id="KW-1185">Reference proteome</keyword>
<evidence type="ECO:0000256" key="2">
    <source>
        <dbReference type="ARBA" id="ARBA00004123"/>
    </source>
</evidence>
<dbReference type="FunFam" id="3.40.50.1000:FF:000051">
    <property type="entry name" value="Phospholysine phosphohistidine inorganic pyrophosphate phosphatase"/>
    <property type="match status" value="1"/>
</dbReference>
<evidence type="ECO:0000256" key="7">
    <source>
        <dbReference type="ARBA" id="ARBA00022723"/>
    </source>
</evidence>
<evidence type="ECO:0000256" key="5">
    <source>
        <dbReference type="ARBA" id="ARBA00012146"/>
    </source>
</evidence>
<comment type="subcellular location">
    <subcellularLocation>
        <location evidence="3">Cytoplasm</location>
    </subcellularLocation>
    <subcellularLocation>
        <location evidence="2">Nucleus</location>
    </subcellularLocation>
</comment>
<evidence type="ECO:0000256" key="4">
    <source>
        <dbReference type="ARBA" id="ARBA00007958"/>
    </source>
</evidence>
<dbReference type="NCBIfam" id="TIGR01458">
    <property type="entry name" value="HAD-SF-IIA-hyp3"/>
    <property type="match status" value="1"/>
</dbReference>
<evidence type="ECO:0000256" key="13">
    <source>
        <dbReference type="ARBA" id="ARBA00047820"/>
    </source>
</evidence>